<dbReference type="SUPFAM" id="SSF56784">
    <property type="entry name" value="HAD-like"/>
    <property type="match status" value="1"/>
</dbReference>
<evidence type="ECO:0000256" key="2">
    <source>
        <dbReference type="ARBA" id="ARBA00005675"/>
    </source>
</evidence>
<feature type="domain" description="Cation-transporting P-type ATPase N-terminal" evidence="13">
    <location>
        <begin position="3"/>
        <end position="76"/>
    </location>
</feature>
<dbReference type="Gene3D" id="1.20.1110.10">
    <property type="entry name" value="Calcium-transporting ATPase, transmembrane domain"/>
    <property type="match status" value="2"/>
</dbReference>
<dbReference type="InterPro" id="IPR023214">
    <property type="entry name" value="HAD_sf"/>
</dbReference>
<dbReference type="Pfam" id="PF00122">
    <property type="entry name" value="E1-E2_ATPase"/>
    <property type="match status" value="1"/>
</dbReference>
<evidence type="ECO:0000256" key="5">
    <source>
        <dbReference type="ARBA" id="ARBA00022741"/>
    </source>
</evidence>
<dbReference type="SFLD" id="SFLDS00003">
    <property type="entry name" value="Haloacid_Dehalogenase"/>
    <property type="match status" value="1"/>
</dbReference>
<dbReference type="SUPFAM" id="SSF81665">
    <property type="entry name" value="Calcium ATPase, transmembrane domain M"/>
    <property type="match status" value="1"/>
</dbReference>
<evidence type="ECO:0000256" key="11">
    <source>
        <dbReference type="SAM" id="MobiDB-lite"/>
    </source>
</evidence>
<feature type="transmembrane region" description="Helical" evidence="12">
    <location>
        <begin position="841"/>
        <end position="867"/>
    </location>
</feature>
<dbReference type="InterPro" id="IPR023298">
    <property type="entry name" value="ATPase_P-typ_TM_dom_sf"/>
</dbReference>
<evidence type="ECO:0000313" key="15">
    <source>
        <dbReference type="Proteomes" id="UP000003763"/>
    </source>
</evidence>
<feature type="transmembrane region" description="Helical" evidence="12">
    <location>
        <begin position="704"/>
        <end position="725"/>
    </location>
</feature>
<dbReference type="SFLD" id="SFLDF00027">
    <property type="entry name" value="p-type_atpase"/>
    <property type="match status" value="1"/>
</dbReference>
<dbReference type="Gene3D" id="3.40.50.1000">
    <property type="entry name" value="HAD superfamily/HAD-like"/>
    <property type="match status" value="2"/>
</dbReference>
<feature type="compositionally biased region" description="Gly residues" evidence="11">
    <location>
        <begin position="463"/>
        <end position="481"/>
    </location>
</feature>
<dbReference type="InterPro" id="IPR044492">
    <property type="entry name" value="P_typ_ATPase_HD_dom"/>
</dbReference>
<dbReference type="Proteomes" id="UP000003763">
    <property type="component" value="Unassembled WGS sequence"/>
</dbReference>
<dbReference type="PRINTS" id="PR00120">
    <property type="entry name" value="HATPASE"/>
</dbReference>
<dbReference type="RefSeq" id="WP_007862010.1">
    <property type="nucleotide sequence ID" value="NZ_JH376421.1"/>
</dbReference>
<dbReference type="eggNOG" id="COG0474">
    <property type="taxonomic scope" value="Bacteria"/>
</dbReference>
<dbReference type="CDD" id="cd02089">
    <property type="entry name" value="P-type_ATPase_Ca_prok"/>
    <property type="match status" value="1"/>
</dbReference>
<keyword evidence="3" id="KW-0597">Phosphoprotein</keyword>
<comment type="subcellular location">
    <subcellularLocation>
        <location evidence="1">Endomembrane system</location>
        <topology evidence="1">Multi-pass membrane protein</topology>
    </subcellularLocation>
</comment>
<dbReference type="GO" id="GO:0005524">
    <property type="term" value="F:ATP binding"/>
    <property type="evidence" value="ECO:0007669"/>
    <property type="project" value="UniProtKB-KW"/>
</dbReference>
<evidence type="ECO:0000256" key="10">
    <source>
        <dbReference type="ARBA" id="ARBA00023136"/>
    </source>
</evidence>
<proteinExistence type="inferred from homology"/>
<dbReference type="PRINTS" id="PR00119">
    <property type="entry name" value="CATATPASE"/>
</dbReference>
<evidence type="ECO:0000256" key="6">
    <source>
        <dbReference type="ARBA" id="ARBA00022840"/>
    </source>
</evidence>
<evidence type="ECO:0000259" key="13">
    <source>
        <dbReference type="SMART" id="SM00831"/>
    </source>
</evidence>
<dbReference type="PATRIC" id="fig|742733.3.peg.2329"/>
<protein>
    <recommendedName>
        <fullName evidence="13">Cation-transporting P-type ATPase N-terminal domain-containing protein</fullName>
    </recommendedName>
</protein>
<dbReference type="PROSITE" id="PS00154">
    <property type="entry name" value="ATPASE_E1_E2"/>
    <property type="match status" value="1"/>
</dbReference>
<dbReference type="InterPro" id="IPR036412">
    <property type="entry name" value="HAD-like_sf"/>
</dbReference>
<dbReference type="Pfam" id="PF13246">
    <property type="entry name" value="Cation_ATPase"/>
    <property type="match status" value="1"/>
</dbReference>
<keyword evidence="9 12" id="KW-1133">Transmembrane helix</keyword>
<dbReference type="InterPro" id="IPR059000">
    <property type="entry name" value="ATPase_P-type_domA"/>
</dbReference>
<dbReference type="InterPro" id="IPR001757">
    <property type="entry name" value="P_typ_ATPase"/>
</dbReference>
<dbReference type="InterPro" id="IPR018303">
    <property type="entry name" value="ATPase_P-typ_P_site"/>
</dbReference>
<feature type="region of interest" description="Disordered" evidence="11">
    <location>
        <begin position="458"/>
        <end position="494"/>
    </location>
</feature>
<evidence type="ECO:0000256" key="12">
    <source>
        <dbReference type="SAM" id="Phobius"/>
    </source>
</evidence>
<dbReference type="GO" id="GO:0016020">
    <property type="term" value="C:membrane"/>
    <property type="evidence" value="ECO:0007669"/>
    <property type="project" value="InterPro"/>
</dbReference>
<keyword evidence="4 12" id="KW-0812">Transmembrane</keyword>
<dbReference type="InterPro" id="IPR023299">
    <property type="entry name" value="ATPase_P-typ_cyto_dom_N"/>
</dbReference>
<dbReference type="PANTHER" id="PTHR42861">
    <property type="entry name" value="CALCIUM-TRANSPORTING ATPASE"/>
    <property type="match status" value="1"/>
</dbReference>
<feature type="transmembrane region" description="Helical" evidence="12">
    <location>
        <begin position="247"/>
        <end position="266"/>
    </location>
</feature>
<gene>
    <name evidence="14" type="ORF">HMPREF9469_02245</name>
</gene>
<name>G5HI55_9FIRM</name>
<evidence type="ECO:0000256" key="7">
    <source>
        <dbReference type="ARBA" id="ARBA00022842"/>
    </source>
</evidence>
<dbReference type="GO" id="GO:0016887">
    <property type="term" value="F:ATP hydrolysis activity"/>
    <property type="evidence" value="ECO:0007669"/>
    <property type="project" value="InterPro"/>
</dbReference>
<dbReference type="NCBIfam" id="TIGR01494">
    <property type="entry name" value="ATPase_P-type"/>
    <property type="match status" value="2"/>
</dbReference>
<keyword evidence="6" id="KW-0067">ATP-binding</keyword>
<keyword evidence="8" id="KW-1278">Translocase</keyword>
<dbReference type="SMART" id="SM00831">
    <property type="entry name" value="Cation_ATPase_N"/>
    <property type="match status" value="1"/>
</dbReference>
<dbReference type="GO" id="GO:0012505">
    <property type="term" value="C:endomembrane system"/>
    <property type="evidence" value="ECO:0007669"/>
    <property type="project" value="UniProtKB-SubCell"/>
</dbReference>
<evidence type="ECO:0000256" key="3">
    <source>
        <dbReference type="ARBA" id="ARBA00022553"/>
    </source>
</evidence>
<dbReference type="SUPFAM" id="SSF81653">
    <property type="entry name" value="Calcium ATPase, transduction domain A"/>
    <property type="match status" value="1"/>
</dbReference>
<dbReference type="Gene3D" id="2.70.150.10">
    <property type="entry name" value="Calcium-transporting ATPase, cytoplasmic transduction domain A"/>
    <property type="match status" value="1"/>
</dbReference>
<evidence type="ECO:0000313" key="14">
    <source>
        <dbReference type="EMBL" id="EHE99046.1"/>
    </source>
</evidence>
<dbReference type="FunFam" id="2.70.150.10:FF:000160">
    <property type="entry name" value="Sarcoplasmic/endoplasmic reticulum calcium ATPase 1"/>
    <property type="match status" value="1"/>
</dbReference>
<dbReference type="SUPFAM" id="SSF81660">
    <property type="entry name" value="Metal cation-transporting ATPase, ATP-binding domain N"/>
    <property type="match status" value="1"/>
</dbReference>
<organism evidence="14 15">
    <name type="scientific">[Clostridium] citroniae WAL-17108</name>
    <dbReference type="NCBI Taxonomy" id="742733"/>
    <lineage>
        <taxon>Bacteria</taxon>
        <taxon>Bacillati</taxon>
        <taxon>Bacillota</taxon>
        <taxon>Clostridia</taxon>
        <taxon>Lachnospirales</taxon>
        <taxon>Lachnospiraceae</taxon>
        <taxon>Enterocloster</taxon>
    </lineage>
</organism>
<feature type="transmembrane region" description="Helical" evidence="12">
    <location>
        <begin position="79"/>
        <end position="96"/>
    </location>
</feature>
<dbReference type="Pfam" id="PF00702">
    <property type="entry name" value="Hydrolase"/>
    <property type="match status" value="1"/>
</dbReference>
<feature type="transmembrane region" description="Helical" evidence="12">
    <location>
        <begin position="272"/>
        <end position="295"/>
    </location>
</feature>
<comment type="caution">
    <text evidence="14">The sequence shown here is derived from an EMBL/GenBank/DDBJ whole genome shotgun (WGS) entry which is preliminary data.</text>
</comment>
<dbReference type="SFLD" id="SFLDG00002">
    <property type="entry name" value="C1.7:_P-type_atpase_like"/>
    <property type="match status" value="1"/>
</dbReference>
<keyword evidence="5" id="KW-0547">Nucleotide-binding</keyword>
<dbReference type="AlphaFoldDB" id="G5HI55"/>
<dbReference type="InterPro" id="IPR004014">
    <property type="entry name" value="ATPase_P-typ_cation-transptr_N"/>
</dbReference>
<dbReference type="Gene3D" id="3.40.1110.10">
    <property type="entry name" value="Calcium-transporting ATPase, cytoplasmic domain N"/>
    <property type="match status" value="2"/>
</dbReference>
<dbReference type="InterPro" id="IPR008250">
    <property type="entry name" value="ATPase_P-typ_transduc_dom_A_sf"/>
</dbReference>
<accession>G5HI55</accession>
<reference evidence="14 15" key="1">
    <citation type="submission" date="2011-08" db="EMBL/GenBank/DDBJ databases">
        <title>The Genome Sequence of Clostridium citroniae WAL-17108.</title>
        <authorList>
            <consortium name="The Broad Institute Genome Sequencing Platform"/>
            <person name="Earl A."/>
            <person name="Ward D."/>
            <person name="Feldgarden M."/>
            <person name="Gevers D."/>
            <person name="Finegold S.M."/>
            <person name="Summanen P.H."/>
            <person name="Molitoris D.R."/>
            <person name="Vaisanen M.L."/>
            <person name="Daigneault M."/>
            <person name="Allen-Vercoe E."/>
            <person name="Young S.K."/>
            <person name="Zeng Q."/>
            <person name="Gargeya S."/>
            <person name="Fitzgerald M."/>
            <person name="Haas B."/>
            <person name="Abouelleil A."/>
            <person name="Alvarado L."/>
            <person name="Arachchi H.M."/>
            <person name="Berlin A."/>
            <person name="Brown A."/>
            <person name="Chapman S.B."/>
            <person name="Chen Z."/>
            <person name="Dunbar C."/>
            <person name="Freedman E."/>
            <person name="Gearin G."/>
            <person name="Gellesch M."/>
            <person name="Goldberg J."/>
            <person name="Griggs A."/>
            <person name="Gujja S."/>
            <person name="Heiman D."/>
            <person name="Howarth C."/>
            <person name="Larson L."/>
            <person name="Lui A."/>
            <person name="MacDonald P.J.P."/>
            <person name="Montmayeur A."/>
            <person name="Murphy C."/>
            <person name="Neiman D."/>
            <person name="Pearson M."/>
            <person name="Priest M."/>
            <person name="Roberts A."/>
            <person name="Saif S."/>
            <person name="Shea T."/>
            <person name="Shenoy N."/>
            <person name="Sisk P."/>
            <person name="Stolte C."/>
            <person name="Sykes S."/>
            <person name="Wortman J."/>
            <person name="Nusbaum C."/>
            <person name="Birren B."/>
        </authorList>
    </citation>
    <scope>NUCLEOTIDE SEQUENCE [LARGE SCALE GENOMIC DNA]</scope>
    <source>
        <strain evidence="14 15">WAL-17108</strain>
    </source>
</reference>
<dbReference type="InterPro" id="IPR006068">
    <property type="entry name" value="ATPase_P-typ_cation-transptr_C"/>
</dbReference>
<evidence type="ECO:0000256" key="9">
    <source>
        <dbReference type="ARBA" id="ARBA00022989"/>
    </source>
</evidence>
<evidence type="ECO:0000256" key="8">
    <source>
        <dbReference type="ARBA" id="ARBA00022967"/>
    </source>
</evidence>
<keyword evidence="10 12" id="KW-0472">Membrane</keyword>
<dbReference type="Pfam" id="PF00689">
    <property type="entry name" value="Cation_ATPase_C"/>
    <property type="match status" value="1"/>
</dbReference>
<evidence type="ECO:0000256" key="1">
    <source>
        <dbReference type="ARBA" id="ARBA00004127"/>
    </source>
</evidence>
<feature type="transmembrane region" description="Helical" evidence="12">
    <location>
        <begin position="56"/>
        <end position="73"/>
    </location>
</feature>
<keyword evidence="7" id="KW-0460">Magnesium</keyword>
<dbReference type="FunFam" id="3.40.50.1000:FF:000028">
    <property type="entry name" value="Calcium-transporting P-type ATPase, putative"/>
    <property type="match status" value="1"/>
</dbReference>
<evidence type="ECO:0000256" key="4">
    <source>
        <dbReference type="ARBA" id="ARBA00022692"/>
    </source>
</evidence>
<dbReference type="Pfam" id="PF00690">
    <property type="entry name" value="Cation_ATPase_N"/>
    <property type="match status" value="1"/>
</dbReference>
<sequence length="902" mass="96424">MADWFELSETDVLDSLGTGRQGIGEDEAEKRLGTYGENVLQENGKLQWWQVFLSQFKDLLVIILIAAAAVSMLTGDPESAMVIFAVLLLNAVLGTVQHQKAEKSLDSLKQLSSPEARVIREGLLCIIPSSMVVPGDILMLETGDLVAADGRLLEVHGFTVNESSLTGESLSVEKHTRGIKSQGGAVALADRTNMVFSGSLVTSGRAMAVVTATGMGTEIGKIASLMNDTKEQKTPLQVSLDRFSGRLAIAIIAICGLVFLLSLYRREPVLDALMFAVALAVAAIPEALSSIVTIVQAMGTQKMAKEQAIIKDLKAVESLGCVSVICSDKTGTLTQNRMDVEKVYVNHTEQEVRWLEKNKARTDVKMLLYGAMLNNNASTGSSQDEGDPMEIALLHMAREAGMIPEQIRMMSPRRREIPFDSARKLMTTVNEVEGTDLIFVKGAVDVLLKKCTRLANPASSFPGGEGSAGAGSSNPGGGTPGGPMEAPTPVPSRILSSSDRQKIMNQNGSWSSKGLRVLALACRPYQSAKKNGEEEELIFLGLVAMMDPPRPESRSAVASARQAGIRPVMITGDHKVTAMAIAERIGILNPGDMAATGAELDQMGDEDLNRRLEHISVYARVSPEHKIRIVNAWQGRGHIVAMTGDGVNDAPALKKADIGVAMGITGTEVSKDAASMILADDNFATIIKAVANGRNVYRNIKNAIQFLLSGNMAGILCVLYTSLLALPLPFAPVHLLFINLITDSLPAIAIGMEPPEEGLLKEPPRNPKEGILTISFIRDILVQGGLIAAATMWAYTTGLHEGGPGRACTMAFSTLTLARLFHGFNCRSAHSIIRLGLGSNLYSVMAFQLGVVLLAAVLFVPGLQIMFAAADLSLSQLSTIVAAAFLPTLVIQIHKILKESIS</sequence>
<feature type="transmembrane region" description="Helical" evidence="12">
    <location>
        <begin position="873"/>
        <end position="893"/>
    </location>
</feature>
<dbReference type="EMBL" id="ADLJ01000015">
    <property type="protein sequence ID" value="EHE99046.1"/>
    <property type="molecule type" value="Genomic_DNA"/>
</dbReference>
<comment type="similarity">
    <text evidence="2">Belongs to the cation transport ATPase (P-type) (TC 3.A.3) family. Type IIA subfamily.</text>
</comment>
<dbReference type="HOGENOM" id="CLU_002360_3_3_9"/>
<dbReference type="FunFam" id="3.40.50.1000:FF:000001">
    <property type="entry name" value="Phospholipid-transporting ATPase IC"/>
    <property type="match status" value="1"/>
</dbReference>